<comment type="caution">
    <text evidence="1">The sequence shown here is derived from an EMBL/GenBank/DDBJ whole genome shotgun (WGS) entry which is preliminary data.</text>
</comment>
<evidence type="ECO:0000313" key="3">
    <source>
        <dbReference type="Proteomes" id="UP000663882"/>
    </source>
</evidence>
<dbReference type="InterPro" id="IPR012338">
    <property type="entry name" value="Beta-lactam/transpept-like"/>
</dbReference>
<proteinExistence type="predicted"/>
<gene>
    <name evidence="2" type="ORF">OTI717_LOCUS7562</name>
    <name evidence="1" type="ORF">RFH988_LOCUS21282</name>
</gene>
<dbReference type="Gene3D" id="3.40.710.10">
    <property type="entry name" value="DD-peptidase/beta-lactamase superfamily"/>
    <property type="match status" value="1"/>
</dbReference>
<dbReference type="Proteomes" id="UP000663882">
    <property type="component" value="Unassembled WGS sequence"/>
</dbReference>
<accession>A0A814RWZ1</accession>
<sequence>MFLSNGSSIRRPHSIAEIRIIVGGGLIPPYNQESTSDSTEKSPPSQFGLSWYWDTLSDGRRYIGHGGSVPGIVNLINNLNFDGGGLRRFSARRRSANEA</sequence>
<dbReference type="EMBL" id="CAJOAX010000572">
    <property type="protein sequence ID" value="CAF3616205.1"/>
    <property type="molecule type" value="Genomic_DNA"/>
</dbReference>
<dbReference type="EMBL" id="CAJNOO010001348">
    <property type="protein sequence ID" value="CAF1139075.1"/>
    <property type="molecule type" value="Genomic_DNA"/>
</dbReference>
<dbReference type="OrthoDB" id="10053929at2759"/>
<protein>
    <submittedName>
        <fullName evidence="1">Uncharacterized protein</fullName>
    </submittedName>
</protein>
<evidence type="ECO:0000313" key="1">
    <source>
        <dbReference type="EMBL" id="CAF1139075.1"/>
    </source>
</evidence>
<evidence type="ECO:0000313" key="2">
    <source>
        <dbReference type="EMBL" id="CAF3616205.1"/>
    </source>
</evidence>
<name>A0A814RWZ1_9BILA</name>
<organism evidence="1 3">
    <name type="scientific">Rotaria sordida</name>
    <dbReference type="NCBI Taxonomy" id="392033"/>
    <lineage>
        <taxon>Eukaryota</taxon>
        <taxon>Metazoa</taxon>
        <taxon>Spiralia</taxon>
        <taxon>Gnathifera</taxon>
        <taxon>Rotifera</taxon>
        <taxon>Eurotatoria</taxon>
        <taxon>Bdelloidea</taxon>
        <taxon>Philodinida</taxon>
        <taxon>Philodinidae</taxon>
        <taxon>Rotaria</taxon>
    </lineage>
</organism>
<dbReference type="AlphaFoldDB" id="A0A814RWZ1"/>
<dbReference type="Proteomes" id="UP000663823">
    <property type="component" value="Unassembled WGS sequence"/>
</dbReference>
<reference evidence="1" key="1">
    <citation type="submission" date="2021-02" db="EMBL/GenBank/DDBJ databases">
        <authorList>
            <person name="Nowell W R."/>
        </authorList>
    </citation>
    <scope>NUCLEOTIDE SEQUENCE</scope>
</reference>